<organism evidence="6 7">
    <name type="scientific">Hortaea werneckii</name>
    <name type="common">Black yeast</name>
    <name type="synonym">Cladosporium werneckii</name>
    <dbReference type="NCBI Taxonomy" id="91943"/>
    <lineage>
        <taxon>Eukaryota</taxon>
        <taxon>Fungi</taxon>
        <taxon>Dikarya</taxon>
        <taxon>Ascomycota</taxon>
        <taxon>Pezizomycotina</taxon>
        <taxon>Dothideomycetes</taxon>
        <taxon>Dothideomycetidae</taxon>
        <taxon>Mycosphaerellales</taxon>
        <taxon>Teratosphaeriaceae</taxon>
        <taxon>Hortaea</taxon>
    </lineage>
</organism>
<feature type="region of interest" description="Disordered" evidence="4">
    <location>
        <begin position="375"/>
        <end position="507"/>
    </location>
</feature>
<evidence type="ECO:0000256" key="4">
    <source>
        <dbReference type="SAM" id="MobiDB-lite"/>
    </source>
</evidence>
<comment type="similarity">
    <text evidence="3">Belongs to the UTP5 family.</text>
</comment>
<evidence type="ECO:0000259" key="5">
    <source>
        <dbReference type="Pfam" id="PF04003"/>
    </source>
</evidence>
<name>A0A3M7FV70_HORWE</name>
<evidence type="ECO:0000256" key="1">
    <source>
        <dbReference type="ARBA" id="ARBA00004123"/>
    </source>
</evidence>
<reference evidence="6 7" key="1">
    <citation type="journal article" date="2018" name="BMC Genomics">
        <title>Genomic evidence for intraspecific hybridization in a clonal and extremely halotolerant yeast.</title>
        <authorList>
            <person name="Gostincar C."/>
            <person name="Stajich J.E."/>
            <person name="Zupancic J."/>
            <person name="Zalar P."/>
            <person name="Gunde-Cimerman N."/>
        </authorList>
    </citation>
    <scope>NUCLEOTIDE SEQUENCE [LARGE SCALE GENOMIC DNA]</scope>
    <source>
        <strain evidence="6 7">EXF-2788</strain>
    </source>
</reference>
<keyword evidence="2" id="KW-0539">Nucleus</keyword>
<dbReference type="GO" id="GO:0000462">
    <property type="term" value="P:maturation of SSU-rRNA from tricistronic rRNA transcript (SSU-rRNA, 5.8S rRNA, LSU-rRNA)"/>
    <property type="evidence" value="ECO:0007669"/>
    <property type="project" value="TreeGrafter"/>
</dbReference>
<sequence>MLVALLLRKPQTRQDFRSCRAGARPQRALDSIGSASGAQSASSPHSAKRQKTTPNSHVPKKTGLGFLVDDDARAGRKLDARPTNGVPKNKSTRVDESHALVAPDAAEDEKDSAVNGNPQEVIDISSGEESSSDDEEVEDQGRGKGALVNGHRASLQDAELGAADDRMEGLEGTNPDEAEEEQGEPSFADILRAKHPDTIDVQASFGAPAERSALVPASENRAIAAPSATSLGTVLTQALKTNDKDLLESCFQVTELASIRSTIQRLQSHQASVLLQRLAERIHKRPGRTSNLMVWVQWTLVTHGGYLATQPEVMKRIRSLSQVVRERASGLQPLLHLKGKLDLLSAQLELRRNMQGAARRGADDEDDEDAVLYIEGQNDDWSDDDEDAEMEDSADRKLLKPSAPKRKNLTGTPKSMATEADDESDEGMPNGVTQESDEESENEDGGEGQGMFDDEAEETSDDDAEEASSADEEQSEPESEDDETEPSDEESEPEIKQPQPKTLNRKR</sequence>
<gene>
    <name evidence="6" type="ORF">D0861_02426</name>
</gene>
<dbReference type="InterPro" id="IPR052414">
    <property type="entry name" value="U3_snoRNA-assoc_WDR"/>
</dbReference>
<proteinExistence type="inferred from homology"/>
<comment type="subcellular location">
    <subcellularLocation>
        <location evidence="1">Nucleus</location>
    </subcellularLocation>
</comment>
<evidence type="ECO:0000256" key="3">
    <source>
        <dbReference type="ARBA" id="ARBA00038335"/>
    </source>
</evidence>
<feature type="compositionally biased region" description="Low complexity" evidence="4">
    <location>
        <begin position="120"/>
        <end position="129"/>
    </location>
</feature>
<evidence type="ECO:0000256" key="2">
    <source>
        <dbReference type="ARBA" id="ARBA00023242"/>
    </source>
</evidence>
<dbReference type="OrthoDB" id="30195at2759"/>
<dbReference type="Pfam" id="PF04003">
    <property type="entry name" value="Utp12"/>
    <property type="match status" value="1"/>
</dbReference>
<evidence type="ECO:0000313" key="6">
    <source>
        <dbReference type="EMBL" id="RMY92587.1"/>
    </source>
</evidence>
<dbReference type="GO" id="GO:0005730">
    <property type="term" value="C:nucleolus"/>
    <property type="evidence" value="ECO:0007669"/>
    <property type="project" value="TreeGrafter"/>
</dbReference>
<dbReference type="InterPro" id="IPR007148">
    <property type="entry name" value="SSU_processome_Utp12"/>
</dbReference>
<evidence type="ECO:0000313" key="7">
    <source>
        <dbReference type="Proteomes" id="UP000268823"/>
    </source>
</evidence>
<feature type="region of interest" description="Disordered" evidence="4">
    <location>
        <begin position="13"/>
        <end position="155"/>
    </location>
</feature>
<dbReference type="Proteomes" id="UP000268823">
    <property type="component" value="Unassembled WGS sequence"/>
</dbReference>
<feature type="compositionally biased region" description="Basic and acidic residues" evidence="4">
    <location>
        <begin position="70"/>
        <end position="80"/>
    </location>
</feature>
<accession>A0A3M7FV70</accession>
<protein>
    <recommendedName>
        <fullName evidence="5">Small-subunit processome Utp12 domain-containing protein</fullName>
    </recommendedName>
</protein>
<feature type="compositionally biased region" description="Acidic residues" evidence="4">
    <location>
        <begin position="377"/>
        <end position="392"/>
    </location>
</feature>
<feature type="compositionally biased region" description="Acidic residues" evidence="4">
    <location>
        <begin position="435"/>
        <end position="492"/>
    </location>
</feature>
<dbReference type="VEuPathDB" id="FungiDB:BTJ68_02897"/>
<dbReference type="PANTHER" id="PTHR44267:SF1">
    <property type="entry name" value="WD REPEAT-CONTAINING PROTEIN 43"/>
    <property type="match status" value="1"/>
</dbReference>
<dbReference type="PANTHER" id="PTHR44267">
    <property type="entry name" value="WD REPEAT-CONTAINING PROTEIN 43"/>
    <property type="match status" value="1"/>
</dbReference>
<feature type="compositionally biased region" description="Low complexity" evidence="4">
    <location>
        <begin position="31"/>
        <end position="45"/>
    </location>
</feature>
<dbReference type="AlphaFoldDB" id="A0A3M7FV70"/>
<dbReference type="EMBL" id="QWIR01000028">
    <property type="protein sequence ID" value="RMY92587.1"/>
    <property type="molecule type" value="Genomic_DNA"/>
</dbReference>
<feature type="domain" description="Small-subunit processome Utp12" evidence="5">
    <location>
        <begin position="242"/>
        <end position="345"/>
    </location>
</feature>
<comment type="caution">
    <text evidence="6">The sequence shown here is derived from an EMBL/GenBank/DDBJ whole genome shotgun (WGS) entry which is preliminary data.</text>
</comment>